<sequence length="247" mass="27122">MALNGDHYRQQTNQRLNNGDLSETCRKCGYTVPHKGKTCPAKGHIRISGINADRPLPTVQLEICLISPAGQTAIITTVPDSGSQASVGGIDLLGISNNELQRGNPGNLVAANGSSLSEIGRVRARIRLEQLEYIINITIFSDVNGLLLSWYDSIAKRIFPPKYPKPVPVNSVDNHSLGHRDRPSQQTIDDTKRALTSEFSNVFDVSDPLRAGGEKGDHPRDRTHKIRMFDVRKKTILKVGLLLTILA</sequence>
<dbReference type="AlphaFoldDB" id="E9HB65"/>
<evidence type="ECO:0000313" key="1">
    <source>
        <dbReference type="EMBL" id="EFX70998.1"/>
    </source>
</evidence>
<protein>
    <submittedName>
        <fullName evidence="1">Uncharacterized protein</fullName>
    </submittedName>
</protein>
<organism evidence="1 2">
    <name type="scientific">Daphnia pulex</name>
    <name type="common">Water flea</name>
    <dbReference type="NCBI Taxonomy" id="6669"/>
    <lineage>
        <taxon>Eukaryota</taxon>
        <taxon>Metazoa</taxon>
        <taxon>Ecdysozoa</taxon>
        <taxon>Arthropoda</taxon>
        <taxon>Crustacea</taxon>
        <taxon>Branchiopoda</taxon>
        <taxon>Diplostraca</taxon>
        <taxon>Cladocera</taxon>
        <taxon>Anomopoda</taxon>
        <taxon>Daphniidae</taxon>
        <taxon>Daphnia</taxon>
    </lineage>
</organism>
<keyword evidence="2" id="KW-1185">Reference proteome</keyword>
<reference evidence="1 2" key="1">
    <citation type="journal article" date="2011" name="Science">
        <title>The ecoresponsive genome of Daphnia pulex.</title>
        <authorList>
            <person name="Colbourne J.K."/>
            <person name="Pfrender M.E."/>
            <person name="Gilbert D."/>
            <person name="Thomas W.K."/>
            <person name="Tucker A."/>
            <person name="Oakley T.H."/>
            <person name="Tokishita S."/>
            <person name="Aerts A."/>
            <person name="Arnold G.J."/>
            <person name="Basu M.K."/>
            <person name="Bauer D.J."/>
            <person name="Caceres C.E."/>
            <person name="Carmel L."/>
            <person name="Casola C."/>
            <person name="Choi J.H."/>
            <person name="Detter J.C."/>
            <person name="Dong Q."/>
            <person name="Dusheyko S."/>
            <person name="Eads B.D."/>
            <person name="Frohlich T."/>
            <person name="Geiler-Samerotte K.A."/>
            <person name="Gerlach D."/>
            <person name="Hatcher P."/>
            <person name="Jogdeo S."/>
            <person name="Krijgsveld J."/>
            <person name="Kriventseva E.V."/>
            <person name="Kultz D."/>
            <person name="Laforsch C."/>
            <person name="Lindquist E."/>
            <person name="Lopez J."/>
            <person name="Manak J.R."/>
            <person name="Muller J."/>
            <person name="Pangilinan J."/>
            <person name="Patwardhan R.P."/>
            <person name="Pitluck S."/>
            <person name="Pritham E.J."/>
            <person name="Rechtsteiner A."/>
            <person name="Rho M."/>
            <person name="Rogozin I.B."/>
            <person name="Sakarya O."/>
            <person name="Salamov A."/>
            <person name="Schaack S."/>
            <person name="Shapiro H."/>
            <person name="Shiga Y."/>
            <person name="Skalitzky C."/>
            <person name="Smith Z."/>
            <person name="Souvorov A."/>
            <person name="Sung W."/>
            <person name="Tang Z."/>
            <person name="Tsuchiya D."/>
            <person name="Tu H."/>
            <person name="Vos H."/>
            <person name="Wang M."/>
            <person name="Wolf Y.I."/>
            <person name="Yamagata H."/>
            <person name="Yamada T."/>
            <person name="Ye Y."/>
            <person name="Shaw J.R."/>
            <person name="Andrews J."/>
            <person name="Crease T.J."/>
            <person name="Tang H."/>
            <person name="Lucas S.M."/>
            <person name="Robertson H.M."/>
            <person name="Bork P."/>
            <person name="Koonin E.V."/>
            <person name="Zdobnov E.M."/>
            <person name="Grigoriev I.V."/>
            <person name="Lynch M."/>
            <person name="Boore J.L."/>
        </authorList>
    </citation>
    <scope>NUCLEOTIDE SEQUENCE [LARGE SCALE GENOMIC DNA]</scope>
</reference>
<name>E9HB65_DAPPU</name>
<dbReference type="KEGG" id="dpx:DAPPUDRAFT_256219"/>
<dbReference type="Proteomes" id="UP000000305">
    <property type="component" value="Unassembled WGS sequence"/>
</dbReference>
<accession>E9HB65</accession>
<gene>
    <name evidence="1" type="ORF">DAPPUDRAFT_256219</name>
</gene>
<dbReference type="InParanoid" id="E9HB65"/>
<dbReference type="EMBL" id="GL732614">
    <property type="protein sequence ID" value="EFX70998.1"/>
    <property type="molecule type" value="Genomic_DNA"/>
</dbReference>
<dbReference type="PhylomeDB" id="E9HB65"/>
<evidence type="ECO:0000313" key="2">
    <source>
        <dbReference type="Proteomes" id="UP000000305"/>
    </source>
</evidence>
<dbReference type="HOGENOM" id="CLU_1125527_0_0_1"/>
<proteinExistence type="predicted"/>